<gene>
    <name evidence="3" type="ORF">HSCHL_2458</name>
    <name evidence="1" type="ORF">KM312_13420</name>
    <name evidence="2" type="ORF">SA87_06145</name>
</gene>
<dbReference type="EMBL" id="PEBV01000019">
    <property type="protein sequence ID" value="PTQ52959.1"/>
    <property type="molecule type" value="Genomic_DNA"/>
</dbReference>
<comment type="caution">
    <text evidence="2">The sequence shown here is derived from an EMBL/GenBank/DDBJ whole genome shotgun (WGS) entry which is preliminary data.</text>
</comment>
<dbReference type="Proteomes" id="UP000243024">
    <property type="component" value="Unassembled WGS sequence"/>
</dbReference>
<dbReference type="STRING" id="1484.SA87_06145"/>
<evidence type="ECO:0000313" key="2">
    <source>
        <dbReference type="EMBL" id="OAR05083.1"/>
    </source>
</evidence>
<evidence type="ECO:0000313" key="4">
    <source>
        <dbReference type="Proteomes" id="UP000243024"/>
    </source>
</evidence>
<name>A0A132MQ58_HYDSH</name>
<proteinExistence type="predicted"/>
<reference evidence="1" key="3">
    <citation type="journal article" date="2021" name="Microbiology">
        <title>Metagenomic Analysis of the Microbial Community in the Underground Coal Fire Area (Kemerovo Region, Russia) Revealed Predominance of Thermophilic Members of the Phyla Deinococcus-thermus, Aquificae, and Firmicutes.</title>
        <authorList>
            <person name="Kadnikov V."/>
            <person name="Mardanov A.V."/>
            <person name="Beletsky A.V."/>
            <person name="Karnachuk O.V."/>
            <person name="Ravin N.V."/>
        </authorList>
    </citation>
    <scope>NUCLEOTIDE SEQUENCE</scope>
    <source>
        <strain evidence="1">RBS10-49</strain>
    </source>
</reference>
<dbReference type="AlphaFoldDB" id="A0A132MQ58"/>
<accession>A0A132MQ58</accession>
<dbReference type="RefSeq" id="WP_066198859.1">
    <property type="nucleotide sequence ID" value="NZ_CBCSAS010000019.1"/>
</dbReference>
<protein>
    <submittedName>
        <fullName evidence="2">Uncharacterized protein</fullName>
    </submittedName>
</protein>
<reference evidence="2 4" key="1">
    <citation type="submission" date="2015-09" db="EMBL/GenBank/DDBJ databases">
        <title>Draft genome sequence of Hydrogenibacillus schlegelii DSM 2000.</title>
        <authorList>
            <person name="Hemp J."/>
        </authorList>
    </citation>
    <scope>NUCLEOTIDE SEQUENCE [LARGE SCALE GENOMIC DNA]</scope>
    <source>
        <strain evidence="2 4">MA 48</strain>
    </source>
</reference>
<evidence type="ECO:0000313" key="1">
    <source>
        <dbReference type="EMBL" id="MBT9283612.1"/>
    </source>
</evidence>
<dbReference type="Proteomes" id="UP000244180">
    <property type="component" value="Unassembled WGS sequence"/>
</dbReference>
<dbReference type="EMBL" id="JXBB01000005">
    <property type="protein sequence ID" value="OAR05083.1"/>
    <property type="molecule type" value="Genomic_DNA"/>
</dbReference>
<evidence type="ECO:0000313" key="3">
    <source>
        <dbReference type="EMBL" id="PTQ52959.1"/>
    </source>
</evidence>
<keyword evidence="4" id="KW-1185">Reference proteome</keyword>
<reference evidence="3 5" key="2">
    <citation type="submission" date="2017-08" db="EMBL/GenBank/DDBJ databases">
        <title>Burning lignite coal seam in the remote Altai Mountains harbors a hydrogen-driven thermophilic microbial community.</title>
        <authorList>
            <person name="Kadnikov V.V."/>
            <person name="Mardanov A.V."/>
            <person name="Ivasenko D."/>
            <person name="Beletsky A.V."/>
            <person name="Karnachuk O.V."/>
            <person name="Ravin N.V."/>
        </authorList>
    </citation>
    <scope>NUCLEOTIDE SEQUENCE [LARGE SCALE GENOMIC DNA]</scope>
    <source>
        <strain evidence="3">AL33</strain>
    </source>
</reference>
<evidence type="ECO:0000313" key="5">
    <source>
        <dbReference type="Proteomes" id="UP000244180"/>
    </source>
</evidence>
<sequence>MFTPLYPAYGPAAGAQATFGAGPAPYAVPYAAAGGFWPVAYAADRLTPMETLMLHELLVAQTARLLDLRGRLEAVENETLKAILGRMVQLLEKNIRETIALLQRRAVFPA</sequence>
<dbReference type="Proteomes" id="UP000748108">
    <property type="component" value="Unassembled WGS sequence"/>
</dbReference>
<organism evidence="2 4">
    <name type="scientific">Hydrogenibacillus schlegelii</name>
    <name type="common">Bacillus schlegelii</name>
    <dbReference type="NCBI Taxonomy" id="1484"/>
    <lineage>
        <taxon>Bacteria</taxon>
        <taxon>Bacillati</taxon>
        <taxon>Bacillota</taxon>
        <taxon>Bacilli</taxon>
        <taxon>Bacillales</taxon>
        <taxon>Bacillales Family X. Incertae Sedis</taxon>
        <taxon>Hydrogenibacillus</taxon>
    </lineage>
</organism>
<dbReference type="EMBL" id="JAHHQF010000114">
    <property type="protein sequence ID" value="MBT9283612.1"/>
    <property type="molecule type" value="Genomic_DNA"/>
</dbReference>